<evidence type="ECO:0000256" key="12">
    <source>
        <dbReference type="SAM" id="Phobius"/>
    </source>
</evidence>
<feature type="compositionally biased region" description="Pro residues" evidence="11">
    <location>
        <begin position="268"/>
        <end position="294"/>
    </location>
</feature>
<evidence type="ECO:0000256" key="1">
    <source>
        <dbReference type="ARBA" id="ARBA00004127"/>
    </source>
</evidence>
<dbReference type="InterPro" id="IPR050731">
    <property type="entry name" value="HRD1_E3_ubiq-ligases"/>
</dbReference>
<dbReference type="InterPro" id="IPR057992">
    <property type="entry name" value="TPR_SYVN1_N"/>
</dbReference>
<evidence type="ECO:0000256" key="8">
    <source>
        <dbReference type="ARBA" id="ARBA00022989"/>
    </source>
</evidence>
<feature type="transmembrane region" description="Helical" evidence="12">
    <location>
        <begin position="66"/>
        <end position="85"/>
    </location>
</feature>
<keyword evidence="8 12" id="KW-1133">Transmembrane helix</keyword>
<feature type="domain" description="RING-type" evidence="13">
    <location>
        <begin position="218"/>
        <end position="257"/>
    </location>
</feature>
<keyword evidence="4 12" id="KW-0812">Transmembrane</keyword>
<dbReference type="Pfam" id="PF13639">
    <property type="entry name" value="zf-RING_2"/>
    <property type="match status" value="1"/>
</dbReference>
<keyword evidence="7" id="KW-0862">Zinc</keyword>
<keyword evidence="15" id="KW-1185">Reference proteome</keyword>
<dbReference type="GO" id="GO:0008270">
    <property type="term" value="F:zinc ion binding"/>
    <property type="evidence" value="ECO:0007669"/>
    <property type="project" value="UniProtKB-KW"/>
</dbReference>
<evidence type="ECO:0000313" key="14">
    <source>
        <dbReference type="Ensembl" id="ENSCPIP00010012734.1"/>
    </source>
</evidence>
<keyword evidence="5" id="KW-0479">Metal-binding</keyword>
<comment type="subcellular location">
    <subcellularLocation>
        <location evidence="1">Endomembrane system</location>
        <topology evidence="1">Multi-pass membrane protein</topology>
    </subcellularLocation>
</comment>
<keyword evidence="6 10" id="KW-0863">Zinc-finger</keyword>
<feature type="region of interest" description="Disordered" evidence="11">
    <location>
        <begin position="267"/>
        <end position="319"/>
    </location>
</feature>
<organism evidence="14 15">
    <name type="scientific">Chrysolophus pictus</name>
    <name type="common">Golden pheasant</name>
    <name type="synonym">Phasianus pictus</name>
    <dbReference type="NCBI Taxonomy" id="9089"/>
    <lineage>
        <taxon>Eukaryota</taxon>
        <taxon>Metazoa</taxon>
        <taxon>Chordata</taxon>
        <taxon>Craniata</taxon>
        <taxon>Vertebrata</taxon>
        <taxon>Euteleostomi</taxon>
        <taxon>Archelosauria</taxon>
        <taxon>Archosauria</taxon>
        <taxon>Dinosauria</taxon>
        <taxon>Saurischia</taxon>
        <taxon>Theropoda</taxon>
        <taxon>Coelurosauria</taxon>
        <taxon>Aves</taxon>
        <taxon>Neognathae</taxon>
        <taxon>Galloanserae</taxon>
        <taxon>Galliformes</taxon>
        <taxon>Phasianidae</taxon>
        <taxon>Phasianinae</taxon>
        <taxon>Chrysolophus</taxon>
    </lineage>
</organism>
<dbReference type="InterPro" id="IPR013083">
    <property type="entry name" value="Znf_RING/FYVE/PHD"/>
</dbReference>
<dbReference type="Proteomes" id="UP000694543">
    <property type="component" value="Unplaced"/>
</dbReference>
<feature type="compositionally biased region" description="Acidic residues" evidence="11">
    <location>
        <begin position="301"/>
        <end position="314"/>
    </location>
</feature>
<evidence type="ECO:0000256" key="3">
    <source>
        <dbReference type="ARBA" id="ARBA00022679"/>
    </source>
</evidence>
<dbReference type="PANTHER" id="PTHR22763">
    <property type="entry name" value="RING ZINC FINGER PROTEIN"/>
    <property type="match status" value="1"/>
</dbReference>
<reference evidence="14" key="2">
    <citation type="submission" date="2025-09" db="UniProtKB">
        <authorList>
            <consortium name="Ensembl"/>
        </authorList>
    </citation>
    <scope>IDENTIFICATION</scope>
</reference>
<evidence type="ECO:0000256" key="11">
    <source>
        <dbReference type="SAM" id="MobiDB-lite"/>
    </source>
</evidence>
<evidence type="ECO:0000256" key="7">
    <source>
        <dbReference type="ARBA" id="ARBA00022833"/>
    </source>
</evidence>
<feature type="transmembrane region" description="Helical" evidence="12">
    <location>
        <begin position="100"/>
        <end position="121"/>
    </location>
</feature>
<dbReference type="GO" id="GO:0016567">
    <property type="term" value="P:protein ubiquitination"/>
    <property type="evidence" value="ECO:0007669"/>
    <property type="project" value="UniProtKB-UniPathway"/>
</dbReference>
<name>A0A8C3LMS9_CHRPC</name>
<accession>A0A8C3LMS9</accession>
<evidence type="ECO:0000256" key="6">
    <source>
        <dbReference type="ARBA" id="ARBA00022771"/>
    </source>
</evidence>
<dbReference type="PROSITE" id="PS50089">
    <property type="entry name" value="ZF_RING_2"/>
    <property type="match status" value="1"/>
</dbReference>
<dbReference type="GO" id="GO:0043161">
    <property type="term" value="P:proteasome-mediated ubiquitin-dependent protein catabolic process"/>
    <property type="evidence" value="ECO:0007669"/>
    <property type="project" value="TreeGrafter"/>
</dbReference>
<dbReference type="Ensembl" id="ENSCPIT00010015108.1">
    <property type="protein sequence ID" value="ENSCPIP00010012734.1"/>
    <property type="gene ID" value="ENSCPIG00010010000.1"/>
</dbReference>
<feature type="region of interest" description="Disordered" evidence="11">
    <location>
        <begin position="597"/>
        <end position="624"/>
    </location>
</feature>
<keyword evidence="9 12" id="KW-0472">Membrane</keyword>
<evidence type="ECO:0000256" key="9">
    <source>
        <dbReference type="ARBA" id="ARBA00023136"/>
    </source>
</evidence>
<evidence type="ECO:0000256" key="2">
    <source>
        <dbReference type="ARBA" id="ARBA00004906"/>
    </source>
</evidence>
<dbReference type="Gene3D" id="3.30.40.10">
    <property type="entry name" value="Zinc/RING finger domain, C3HC4 (zinc finger)"/>
    <property type="match status" value="1"/>
</dbReference>
<evidence type="ECO:0000313" key="15">
    <source>
        <dbReference type="Proteomes" id="UP000694543"/>
    </source>
</evidence>
<feature type="transmembrane region" description="Helical" evidence="12">
    <location>
        <begin position="30"/>
        <end position="54"/>
    </location>
</feature>
<dbReference type="UniPathway" id="UPA00143"/>
<evidence type="ECO:0000259" key="13">
    <source>
        <dbReference type="PROSITE" id="PS50089"/>
    </source>
</evidence>
<proteinExistence type="predicted"/>
<dbReference type="Pfam" id="PF25563">
    <property type="entry name" value="TPR_SYVN1_N"/>
    <property type="match status" value="1"/>
</dbReference>
<dbReference type="GO" id="GO:0036503">
    <property type="term" value="P:ERAD pathway"/>
    <property type="evidence" value="ECO:0007669"/>
    <property type="project" value="TreeGrafter"/>
</dbReference>
<dbReference type="AlphaFoldDB" id="A0A8C3LMS9"/>
<reference evidence="14" key="1">
    <citation type="submission" date="2025-08" db="UniProtKB">
        <authorList>
            <consortium name="Ensembl"/>
        </authorList>
    </citation>
    <scope>IDENTIFICATION</scope>
</reference>
<evidence type="ECO:0000256" key="4">
    <source>
        <dbReference type="ARBA" id="ARBA00022692"/>
    </source>
</evidence>
<comment type="pathway">
    <text evidence="2">Protein modification; protein ubiquitination.</text>
</comment>
<dbReference type="GO" id="GO:0005789">
    <property type="term" value="C:endoplasmic reticulum membrane"/>
    <property type="evidence" value="ECO:0007669"/>
    <property type="project" value="UniProtKB-SubCell"/>
</dbReference>
<feature type="transmembrane region" description="Helical" evidence="12">
    <location>
        <begin position="151"/>
        <end position="172"/>
    </location>
</feature>
<sequence>MASLTDRLWCVFWESSLAFLSFLTNLCSDFVAQLALLSVLKCLHCVVENYVGFMGIRYSRHSFTKFFHFCIISFLLLLMGLNVYLTTLHRPLIDHTPFHLFFYFEHFILSFLAITTINSYIQRCQDNYIVLLENKSFCVLCFPFLESLMRLLLYVLFIIGMIGICIFPLFAAHPTYLAMTHFRKTAADLFASYRASRNGSTLLPGATLEELPAEDNGCVICREEMGTEVTALPCCHVFHTSCLRSWFQCQWTCPMCRMPVPRVSYPELMPPDPPVQTPDPPSRPSTPPQTSPDPEPQEWYPSEEEEEEEEEEEQPSAQTLSQEIIQHYQERFTRAEHEEIAAWLLRCWDNDANSVHLEGSCLLLLGPLCNELAVDNMICRREDRTLTLWKRMLGAVRQCYRGYIMPRLRSWFTLDEAIQYLRELAVMEMLYDESFNPADPDADSCPDAFKCTPMMWLYLTMSAPPKFISTVTAVKCMCHDAVPVRLLACFLQDYDKNVTSAQRECFSLVRELAEEVKKLSREVQQLKKAKLCSSSAPTNELAVRDGQDGHPSSSALALVEDGCVPRLTFWFYLRDHGENMKKWDGKPTSALQRRVEELLRRSGPPTGSSRRRAAARRRDACAFP</sequence>
<protein>
    <recommendedName>
        <fullName evidence="13">RING-type domain-containing protein</fullName>
    </recommendedName>
</protein>
<keyword evidence="3" id="KW-0808">Transferase</keyword>
<evidence type="ECO:0000256" key="10">
    <source>
        <dbReference type="PROSITE-ProRule" id="PRU00175"/>
    </source>
</evidence>
<dbReference type="SUPFAM" id="SSF57850">
    <property type="entry name" value="RING/U-box"/>
    <property type="match status" value="1"/>
</dbReference>
<dbReference type="SMART" id="SM00184">
    <property type="entry name" value="RING"/>
    <property type="match status" value="1"/>
</dbReference>
<dbReference type="GO" id="GO:0061630">
    <property type="term" value="F:ubiquitin protein ligase activity"/>
    <property type="evidence" value="ECO:0007669"/>
    <property type="project" value="UniProtKB-EC"/>
</dbReference>
<evidence type="ECO:0000256" key="5">
    <source>
        <dbReference type="ARBA" id="ARBA00022723"/>
    </source>
</evidence>
<dbReference type="PANTHER" id="PTHR22763:SF184">
    <property type="entry name" value="E3 UBIQUITIN-PROTEIN LIGASE SYNOVIOLIN"/>
    <property type="match status" value="1"/>
</dbReference>
<dbReference type="InterPro" id="IPR001841">
    <property type="entry name" value="Znf_RING"/>
</dbReference>